<sequence length="169" mass="18190">MGAVPLPPTAPAILFLFEGSREAFNAGGRNERPPSPPAVPGLGLGDVRREIRKPHPHPHPPSPQWGRSEAIMTCLPHPQTREALQSVGAEFHRLAGDQVAASDLPRYPGFDAGFRDRPLGVCLVPTPTPPERLSLRSQRQGRPFSGIEPSEPSLNLPSPQSGSEKVRLG</sequence>
<dbReference type="AlphaFoldDB" id="A0A401TH62"/>
<feature type="compositionally biased region" description="Low complexity" evidence="1">
    <location>
        <begin position="148"/>
        <end position="161"/>
    </location>
</feature>
<organism evidence="2 3">
    <name type="scientific">Chiloscyllium punctatum</name>
    <name type="common">Brownbanded bambooshark</name>
    <name type="synonym">Hemiscyllium punctatum</name>
    <dbReference type="NCBI Taxonomy" id="137246"/>
    <lineage>
        <taxon>Eukaryota</taxon>
        <taxon>Metazoa</taxon>
        <taxon>Chordata</taxon>
        <taxon>Craniata</taxon>
        <taxon>Vertebrata</taxon>
        <taxon>Chondrichthyes</taxon>
        <taxon>Elasmobranchii</taxon>
        <taxon>Galeomorphii</taxon>
        <taxon>Galeoidea</taxon>
        <taxon>Orectolobiformes</taxon>
        <taxon>Hemiscylliidae</taxon>
        <taxon>Chiloscyllium</taxon>
    </lineage>
</organism>
<dbReference type="EMBL" id="BEZZ01062441">
    <property type="protein sequence ID" value="GCC41979.1"/>
    <property type="molecule type" value="Genomic_DNA"/>
</dbReference>
<gene>
    <name evidence="2" type="ORF">chiPu_0025634</name>
</gene>
<dbReference type="Proteomes" id="UP000287033">
    <property type="component" value="Unassembled WGS sequence"/>
</dbReference>
<accession>A0A401TH62</accession>
<feature type="region of interest" description="Disordered" evidence="1">
    <location>
        <begin position="125"/>
        <end position="169"/>
    </location>
</feature>
<feature type="region of interest" description="Disordered" evidence="1">
    <location>
        <begin position="24"/>
        <end position="68"/>
    </location>
</feature>
<protein>
    <submittedName>
        <fullName evidence="2">Uncharacterized protein</fullName>
    </submittedName>
</protein>
<evidence type="ECO:0000256" key="1">
    <source>
        <dbReference type="SAM" id="MobiDB-lite"/>
    </source>
</evidence>
<evidence type="ECO:0000313" key="3">
    <source>
        <dbReference type="Proteomes" id="UP000287033"/>
    </source>
</evidence>
<reference evidence="2 3" key="1">
    <citation type="journal article" date="2018" name="Nat. Ecol. Evol.">
        <title>Shark genomes provide insights into elasmobranch evolution and the origin of vertebrates.</title>
        <authorList>
            <person name="Hara Y"/>
            <person name="Yamaguchi K"/>
            <person name="Onimaru K"/>
            <person name="Kadota M"/>
            <person name="Koyanagi M"/>
            <person name="Keeley SD"/>
            <person name="Tatsumi K"/>
            <person name="Tanaka K"/>
            <person name="Motone F"/>
            <person name="Kageyama Y"/>
            <person name="Nozu R"/>
            <person name="Adachi N"/>
            <person name="Nishimura O"/>
            <person name="Nakagawa R"/>
            <person name="Tanegashima C"/>
            <person name="Kiyatake I"/>
            <person name="Matsumoto R"/>
            <person name="Murakumo K"/>
            <person name="Nishida K"/>
            <person name="Terakita A"/>
            <person name="Kuratani S"/>
            <person name="Sato K"/>
            <person name="Hyodo S Kuraku.S."/>
        </authorList>
    </citation>
    <scope>NUCLEOTIDE SEQUENCE [LARGE SCALE GENOMIC DNA]</scope>
</reference>
<proteinExistence type="predicted"/>
<comment type="caution">
    <text evidence="2">The sequence shown here is derived from an EMBL/GenBank/DDBJ whole genome shotgun (WGS) entry which is preliminary data.</text>
</comment>
<evidence type="ECO:0000313" key="2">
    <source>
        <dbReference type="EMBL" id="GCC41979.1"/>
    </source>
</evidence>
<name>A0A401TH62_CHIPU</name>
<keyword evidence="3" id="KW-1185">Reference proteome</keyword>